<dbReference type="RefSeq" id="WP_345026402.1">
    <property type="nucleotide sequence ID" value="NZ_BAABEY010000002.1"/>
</dbReference>
<evidence type="ECO:0000256" key="1">
    <source>
        <dbReference type="SAM" id="SignalP"/>
    </source>
</evidence>
<evidence type="ECO:0000313" key="3">
    <source>
        <dbReference type="Proteomes" id="UP001501508"/>
    </source>
</evidence>
<feature type="signal peptide" evidence="1">
    <location>
        <begin position="1"/>
        <end position="28"/>
    </location>
</feature>
<protein>
    <submittedName>
        <fullName evidence="2">Uncharacterized protein</fullName>
    </submittedName>
</protein>
<proteinExistence type="predicted"/>
<dbReference type="Proteomes" id="UP001501508">
    <property type="component" value="Unassembled WGS sequence"/>
</dbReference>
<evidence type="ECO:0000313" key="2">
    <source>
        <dbReference type="EMBL" id="GAA4432471.1"/>
    </source>
</evidence>
<feature type="chain" id="PRO_5047480571" evidence="1">
    <location>
        <begin position="29"/>
        <end position="320"/>
    </location>
</feature>
<sequence>MFSCQFAAQNHFYSITGLALLLASAVFSQPAATGAGTGVFVKGTKITMVPPEAFVPAGNFAGFQQEASGASIMVVSIPAPYETIAASMNSQGFASQGIVVDNTEKLQISGLPGILMSGSQKAHGLTYIRYSLIFGNEKESIIINGACPDKSAGVPAKIKASILTTVYHPDVLIDPVAEADFELDTKPSQLRFAGNVANSLIFTMDGNLPPEVADKTMLVAAKSFSELAVSQQKEFATRRLQGLPMTIEKVISTDSVMTDSLAGYEILAEGTSRETGIREFVLLHILYGESYYYLMVGTTEKETILPRLKTVIRSFRRKKP</sequence>
<dbReference type="EMBL" id="BAABEY010000002">
    <property type="protein sequence ID" value="GAA4432471.1"/>
    <property type="molecule type" value="Genomic_DNA"/>
</dbReference>
<gene>
    <name evidence="2" type="ORF">GCM10023091_04600</name>
</gene>
<accession>A0ABP8LQ89</accession>
<comment type="caution">
    <text evidence="2">The sequence shown here is derived from an EMBL/GenBank/DDBJ whole genome shotgun (WGS) entry which is preliminary data.</text>
</comment>
<reference evidence="3" key="1">
    <citation type="journal article" date="2019" name="Int. J. Syst. Evol. Microbiol.">
        <title>The Global Catalogue of Microorganisms (GCM) 10K type strain sequencing project: providing services to taxonomists for standard genome sequencing and annotation.</title>
        <authorList>
            <consortium name="The Broad Institute Genomics Platform"/>
            <consortium name="The Broad Institute Genome Sequencing Center for Infectious Disease"/>
            <person name="Wu L."/>
            <person name="Ma J."/>
        </authorList>
    </citation>
    <scope>NUCLEOTIDE SEQUENCE [LARGE SCALE GENOMIC DNA]</scope>
    <source>
        <strain evidence="3">JCM 31920</strain>
    </source>
</reference>
<name>A0ABP8LQ89_9BACT</name>
<keyword evidence="3" id="KW-1185">Reference proteome</keyword>
<keyword evidence="1" id="KW-0732">Signal</keyword>
<organism evidence="2 3">
    <name type="scientific">Ravibacter arvi</name>
    <dbReference type="NCBI Taxonomy" id="2051041"/>
    <lineage>
        <taxon>Bacteria</taxon>
        <taxon>Pseudomonadati</taxon>
        <taxon>Bacteroidota</taxon>
        <taxon>Cytophagia</taxon>
        <taxon>Cytophagales</taxon>
        <taxon>Spirosomataceae</taxon>
        <taxon>Ravibacter</taxon>
    </lineage>
</organism>